<proteinExistence type="predicted"/>
<evidence type="ECO:0000256" key="1">
    <source>
        <dbReference type="SAM" id="Phobius"/>
    </source>
</evidence>
<dbReference type="Proteomes" id="UP000291020">
    <property type="component" value="Unassembled WGS sequence"/>
</dbReference>
<feature type="transmembrane region" description="Helical" evidence="1">
    <location>
        <begin position="5"/>
        <end position="20"/>
    </location>
</feature>
<evidence type="ECO:0000313" key="3">
    <source>
        <dbReference type="Proteomes" id="UP000291020"/>
    </source>
</evidence>
<evidence type="ECO:0000313" key="2">
    <source>
        <dbReference type="Ensembl" id="ENSGAGP00000020738.1"/>
    </source>
</evidence>
<dbReference type="AlphaFoldDB" id="A0A452HZT9"/>
<protein>
    <submittedName>
        <fullName evidence="2">Uncharacterized protein</fullName>
    </submittedName>
</protein>
<reference evidence="2" key="3">
    <citation type="submission" date="2025-09" db="UniProtKB">
        <authorList>
            <consortium name="Ensembl"/>
        </authorList>
    </citation>
    <scope>IDENTIFICATION</scope>
</reference>
<reference evidence="2" key="2">
    <citation type="submission" date="2025-08" db="UniProtKB">
        <authorList>
            <consortium name="Ensembl"/>
        </authorList>
    </citation>
    <scope>IDENTIFICATION</scope>
</reference>
<reference evidence="3" key="1">
    <citation type="journal article" date="2017" name="PLoS ONE">
        <title>The Agassiz's desert tortoise genome provides a resource for the conservation of a threatened species.</title>
        <authorList>
            <person name="Tollis M."/>
            <person name="DeNardo D.F."/>
            <person name="Cornelius J.A."/>
            <person name="Dolby G.A."/>
            <person name="Edwards T."/>
            <person name="Henen B.T."/>
            <person name="Karl A.E."/>
            <person name="Murphy R.W."/>
            <person name="Kusumi K."/>
        </authorList>
    </citation>
    <scope>NUCLEOTIDE SEQUENCE [LARGE SCALE GENOMIC DNA]</scope>
</reference>
<keyword evidence="3" id="KW-1185">Reference proteome</keyword>
<sequence>MTTLWSYFLLSYIMAGWVWWRMPVIPATWEAESGRSLRGFWARVCYAIWVSGATDSLARGWLKD</sequence>
<keyword evidence="1" id="KW-1133">Transmembrane helix</keyword>
<dbReference type="Ensembl" id="ENSGAGT00000023622.1">
    <property type="protein sequence ID" value="ENSGAGP00000020738.1"/>
    <property type="gene ID" value="ENSGAGG00000015269.1"/>
</dbReference>
<feature type="transmembrane region" description="Helical" evidence="1">
    <location>
        <begin position="40"/>
        <end position="62"/>
    </location>
</feature>
<name>A0A452HZT9_9SAUR</name>
<keyword evidence="1" id="KW-0472">Membrane</keyword>
<organism evidence="2 3">
    <name type="scientific">Gopherus agassizii</name>
    <name type="common">Agassiz's desert tortoise</name>
    <dbReference type="NCBI Taxonomy" id="38772"/>
    <lineage>
        <taxon>Eukaryota</taxon>
        <taxon>Metazoa</taxon>
        <taxon>Chordata</taxon>
        <taxon>Craniata</taxon>
        <taxon>Vertebrata</taxon>
        <taxon>Euteleostomi</taxon>
        <taxon>Archelosauria</taxon>
        <taxon>Testudinata</taxon>
        <taxon>Testudines</taxon>
        <taxon>Cryptodira</taxon>
        <taxon>Durocryptodira</taxon>
        <taxon>Testudinoidea</taxon>
        <taxon>Testudinidae</taxon>
        <taxon>Gopherus</taxon>
    </lineage>
</organism>
<accession>A0A452HZT9</accession>
<keyword evidence="1" id="KW-0812">Transmembrane</keyword>